<dbReference type="GO" id="GO:0090529">
    <property type="term" value="P:cell septum assembly"/>
    <property type="evidence" value="ECO:0007669"/>
    <property type="project" value="InterPro"/>
</dbReference>
<gene>
    <name evidence="9" type="primary">ftsQ</name>
    <name evidence="11" type="ORF">SAMN05444515_102113</name>
</gene>
<keyword evidence="8 9" id="KW-0131">Cell cycle</keyword>
<dbReference type="GO" id="GO:0005886">
    <property type="term" value="C:plasma membrane"/>
    <property type="evidence" value="ECO:0007669"/>
    <property type="project" value="UniProtKB-SubCell"/>
</dbReference>
<keyword evidence="5 9" id="KW-0812">Transmembrane</keyword>
<comment type="function">
    <text evidence="9">Essential cell division protein. May link together the upstream cell division proteins, which are predominantly cytoplasmic, with the downstream cell division proteins, which are predominantly periplasmic. May control correct divisome assembly.</text>
</comment>
<sequence>MRKRTMARRHQPQPPWWRRPLLRRGLRLAWLGGLVVLLMALVTQGVERLLHPETLPVRSVVIEGAFQYLDRQEISQTLAPYVGGGFFSLDLRPVEQAVEAMPWVYGVSVRREWPDRLKVRVDEQVPVAVWGEAALLNQYGELFHPPVETHPEGLPTLRGREGRERPLMERYLAVQARLADVGLEVAGLREDARRSWVIRLQDGSQVVMGRGMDTDRLDRLVRMYPRLTEHRDEPIKRIDMRYTNGIAVAWEEPAEVSE</sequence>
<dbReference type="PROSITE" id="PS51779">
    <property type="entry name" value="POTRA"/>
    <property type="match status" value="1"/>
</dbReference>
<dbReference type="InterPro" id="IPR026579">
    <property type="entry name" value="FtsQ"/>
</dbReference>
<dbReference type="PANTHER" id="PTHR35851">
    <property type="entry name" value="CELL DIVISION PROTEIN FTSQ"/>
    <property type="match status" value="1"/>
</dbReference>
<evidence type="ECO:0000256" key="6">
    <source>
        <dbReference type="ARBA" id="ARBA00022989"/>
    </source>
</evidence>
<keyword evidence="6 9" id="KW-1133">Transmembrane helix</keyword>
<dbReference type="EMBL" id="FOAA01000002">
    <property type="protein sequence ID" value="SEK47381.1"/>
    <property type="molecule type" value="Genomic_DNA"/>
</dbReference>
<proteinExistence type="inferred from homology"/>
<dbReference type="Proteomes" id="UP000199256">
    <property type="component" value="Unassembled WGS sequence"/>
</dbReference>
<dbReference type="InterPro" id="IPR034746">
    <property type="entry name" value="POTRA"/>
</dbReference>
<dbReference type="RefSeq" id="WP_090250827.1">
    <property type="nucleotide sequence ID" value="NZ_FOAA01000002.1"/>
</dbReference>
<dbReference type="Pfam" id="PF03799">
    <property type="entry name" value="FtsQ_DivIB_C"/>
    <property type="match status" value="1"/>
</dbReference>
<evidence type="ECO:0000256" key="3">
    <source>
        <dbReference type="ARBA" id="ARBA00022519"/>
    </source>
</evidence>
<keyword evidence="2 9" id="KW-1003">Cell membrane</keyword>
<dbReference type="HAMAP" id="MF_00911">
    <property type="entry name" value="FtsQ_subfam"/>
    <property type="match status" value="1"/>
</dbReference>
<dbReference type="OrthoDB" id="9790370at2"/>
<name>A0A1H7HAV1_9GAMM</name>
<evidence type="ECO:0000256" key="7">
    <source>
        <dbReference type="ARBA" id="ARBA00023136"/>
    </source>
</evidence>
<evidence type="ECO:0000256" key="9">
    <source>
        <dbReference type="HAMAP-Rule" id="MF_00911"/>
    </source>
</evidence>
<keyword evidence="12" id="KW-1185">Reference proteome</keyword>
<evidence type="ECO:0000256" key="8">
    <source>
        <dbReference type="ARBA" id="ARBA00023306"/>
    </source>
</evidence>
<dbReference type="InterPro" id="IPR005548">
    <property type="entry name" value="Cell_div_FtsQ/DivIB_C"/>
</dbReference>
<protein>
    <recommendedName>
        <fullName evidence="9">Cell division protein FtsQ</fullName>
    </recommendedName>
</protein>
<evidence type="ECO:0000256" key="5">
    <source>
        <dbReference type="ARBA" id="ARBA00022692"/>
    </source>
</evidence>
<dbReference type="InterPro" id="IPR045335">
    <property type="entry name" value="FtsQ_C_sf"/>
</dbReference>
<keyword evidence="4 9" id="KW-0132">Cell division</keyword>
<comment type="similarity">
    <text evidence="9">Belongs to the FtsQ/DivIB family. FtsQ subfamily.</text>
</comment>
<evidence type="ECO:0000256" key="4">
    <source>
        <dbReference type="ARBA" id="ARBA00022618"/>
    </source>
</evidence>
<evidence type="ECO:0000313" key="12">
    <source>
        <dbReference type="Proteomes" id="UP000199256"/>
    </source>
</evidence>
<keyword evidence="7 9" id="KW-0472">Membrane</keyword>
<comment type="subcellular location">
    <subcellularLocation>
        <location evidence="9">Cell inner membrane</location>
        <topology evidence="9">Single-pass type II membrane protein</topology>
    </subcellularLocation>
    <subcellularLocation>
        <location evidence="1">Membrane</location>
    </subcellularLocation>
    <text evidence="9">Localizes to the division septum.</text>
</comment>
<accession>A0A1H7HAV1</accession>
<evidence type="ECO:0000256" key="2">
    <source>
        <dbReference type="ARBA" id="ARBA00022475"/>
    </source>
</evidence>
<keyword evidence="3 9" id="KW-0997">Cell inner membrane</keyword>
<organism evidence="11 12">
    <name type="scientific">Ectothiorhodospira marina</name>
    <dbReference type="NCBI Taxonomy" id="1396821"/>
    <lineage>
        <taxon>Bacteria</taxon>
        <taxon>Pseudomonadati</taxon>
        <taxon>Pseudomonadota</taxon>
        <taxon>Gammaproteobacteria</taxon>
        <taxon>Chromatiales</taxon>
        <taxon>Ectothiorhodospiraceae</taxon>
        <taxon>Ectothiorhodospira</taxon>
    </lineage>
</organism>
<dbReference type="STRING" id="1396821.SAMN05444515_102113"/>
<dbReference type="Pfam" id="PF08478">
    <property type="entry name" value="POTRA_1"/>
    <property type="match status" value="1"/>
</dbReference>
<evidence type="ECO:0000259" key="10">
    <source>
        <dbReference type="PROSITE" id="PS51779"/>
    </source>
</evidence>
<evidence type="ECO:0000313" key="11">
    <source>
        <dbReference type="EMBL" id="SEK47381.1"/>
    </source>
</evidence>
<comment type="subunit">
    <text evidence="9">Part of a complex composed of FtsB, FtsL and FtsQ.</text>
</comment>
<dbReference type="InterPro" id="IPR013685">
    <property type="entry name" value="POTRA_FtsQ_type"/>
</dbReference>
<dbReference type="GO" id="GO:0043093">
    <property type="term" value="P:FtsZ-dependent cytokinesis"/>
    <property type="evidence" value="ECO:0007669"/>
    <property type="project" value="UniProtKB-UniRule"/>
</dbReference>
<dbReference type="PANTHER" id="PTHR35851:SF1">
    <property type="entry name" value="CELL DIVISION PROTEIN FTSQ"/>
    <property type="match status" value="1"/>
</dbReference>
<dbReference type="Gene3D" id="3.40.50.11690">
    <property type="entry name" value="Cell division protein FtsQ/DivIB"/>
    <property type="match status" value="1"/>
</dbReference>
<evidence type="ECO:0000256" key="1">
    <source>
        <dbReference type="ARBA" id="ARBA00004370"/>
    </source>
</evidence>
<feature type="domain" description="POTRA" evidence="10">
    <location>
        <begin position="55"/>
        <end position="124"/>
    </location>
</feature>
<dbReference type="GO" id="GO:0032153">
    <property type="term" value="C:cell division site"/>
    <property type="evidence" value="ECO:0007669"/>
    <property type="project" value="UniProtKB-UniRule"/>
</dbReference>
<reference evidence="12" key="1">
    <citation type="submission" date="2016-10" db="EMBL/GenBank/DDBJ databases">
        <authorList>
            <person name="Varghese N."/>
            <person name="Submissions S."/>
        </authorList>
    </citation>
    <scope>NUCLEOTIDE SEQUENCE [LARGE SCALE GENOMIC DNA]</scope>
    <source>
        <strain evidence="12">DSM 241</strain>
    </source>
</reference>
<dbReference type="Gene3D" id="3.10.20.310">
    <property type="entry name" value="membrane protein fhac"/>
    <property type="match status" value="1"/>
</dbReference>
<dbReference type="AlphaFoldDB" id="A0A1H7HAV1"/>